<keyword evidence="3 5" id="KW-1133">Transmembrane helix</keyword>
<dbReference type="PANTHER" id="PTHR23112">
    <property type="entry name" value="G PROTEIN-COUPLED RECEPTOR 157-RELATED"/>
    <property type="match status" value="1"/>
</dbReference>
<feature type="transmembrane region" description="Helical" evidence="5">
    <location>
        <begin position="118"/>
        <end position="140"/>
    </location>
</feature>
<dbReference type="InterPro" id="IPR000832">
    <property type="entry name" value="GPCR_2_secretin-like"/>
</dbReference>
<feature type="non-terminal residue" evidence="7">
    <location>
        <position position="1"/>
    </location>
</feature>
<keyword evidence="2 5" id="KW-0812">Transmembrane</keyword>
<reference evidence="7" key="2">
    <citation type="submission" date="2023-05" db="EMBL/GenBank/DDBJ databases">
        <authorList>
            <consortium name="Lawrence Berkeley National Laboratory"/>
            <person name="Steindorff A."/>
            <person name="Hensen N."/>
            <person name="Bonometti L."/>
            <person name="Westerberg I."/>
            <person name="Brannstrom I.O."/>
            <person name="Guillou S."/>
            <person name="Cros-Aarteil S."/>
            <person name="Calhoun S."/>
            <person name="Haridas S."/>
            <person name="Kuo A."/>
            <person name="Mondo S."/>
            <person name="Pangilinan J."/>
            <person name="Riley R."/>
            <person name="Labutti K."/>
            <person name="Andreopoulos B."/>
            <person name="Lipzen A."/>
            <person name="Chen C."/>
            <person name="Yanf M."/>
            <person name="Daum C."/>
            <person name="Ng V."/>
            <person name="Clum A."/>
            <person name="Ohm R."/>
            <person name="Martin F."/>
            <person name="Silar P."/>
            <person name="Natvig D."/>
            <person name="Lalanne C."/>
            <person name="Gautier V."/>
            <person name="Ament-Velasquez S.L."/>
            <person name="Kruys A."/>
            <person name="Hutchinson M.I."/>
            <person name="Powell A.J."/>
            <person name="Barry K."/>
            <person name="Miller A.N."/>
            <person name="Grigoriev I.V."/>
            <person name="Debuchy R."/>
            <person name="Gladieux P."/>
            <person name="Thoren M.H."/>
            <person name="Johannesson H."/>
        </authorList>
    </citation>
    <scope>NUCLEOTIDE SEQUENCE</scope>
    <source>
        <strain evidence="7">CBS 508.74</strain>
    </source>
</reference>
<evidence type="ECO:0000256" key="3">
    <source>
        <dbReference type="ARBA" id="ARBA00022989"/>
    </source>
</evidence>
<gene>
    <name evidence="7" type="ORF">N656DRAFT_675842</name>
</gene>
<feature type="transmembrane region" description="Helical" evidence="5">
    <location>
        <begin position="44"/>
        <end position="64"/>
    </location>
</feature>
<sequence length="363" mass="39857">LGQDQYQLLANLHRGGGLVSFLSVISISLLYARFRRLQTLPNTLIIYSCFGTGLAAISCLIGNDGAKQGLASPLCQTQGFLLEVFMLSAPSWALAMSVNTLVMFHIRQTAGPDTLRKLAWLYCLPCYGGPFTVALTFLFLREPQSAPIYGKVDTWCWISREWQSLRLYGCYIPAWAFILVSVLIYCAIAVQTIIRGSSEGQTENHKLGAAGSPAMARRSYLSLSDWTLSSPAHDMPFELPGCIAPPMPTYTATPLSHRSTWLGNFGRCPRPAPLPPCAESISEKELAIPFITPDSANRAQLHTGLLFAISVTITWLPGTIQHIQELRLEDSSFAVKAATATLLPLQGLWTAVIFFVTSWTVIR</sequence>
<evidence type="ECO:0000256" key="4">
    <source>
        <dbReference type="ARBA" id="ARBA00023136"/>
    </source>
</evidence>
<comment type="subcellular location">
    <subcellularLocation>
        <location evidence="1">Membrane</location>
        <topology evidence="1">Multi-pass membrane protein</topology>
    </subcellularLocation>
</comment>
<reference evidence="7" key="1">
    <citation type="journal article" date="2023" name="Mol. Phylogenet. Evol.">
        <title>Genome-scale phylogeny and comparative genomics of the fungal order Sordariales.</title>
        <authorList>
            <person name="Hensen N."/>
            <person name="Bonometti L."/>
            <person name="Westerberg I."/>
            <person name="Brannstrom I.O."/>
            <person name="Guillou S."/>
            <person name="Cros-Aarteil S."/>
            <person name="Calhoun S."/>
            <person name="Haridas S."/>
            <person name="Kuo A."/>
            <person name="Mondo S."/>
            <person name="Pangilinan J."/>
            <person name="Riley R."/>
            <person name="LaButti K."/>
            <person name="Andreopoulos B."/>
            <person name="Lipzen A."/>
            <person name="Chen C."/>
            <person name="Yan M."/>
            <person name="Daum C."/>
            <person name="Ng V."/>
            <person name="Clum A."/>
            <person name="Steindorff A."/>
            <person name="Ohm R.A."/>
            <person name="Martin F."/>
            <person name="Silar P."/>
            <person name="Natvig D.O."/>
            <person name="Lalanne C."/>
            <person name="Gautier V."/>
            <person name="Ament-Velasquez S.L."/>
            <person name="Kruys A."/>
            <person name="Hutchinson M.I."/>
            <person name="Powell A.J."/>
            <person name="Barry K."/>
            <person name="Miller A.N."/>
            <person name="Grigoriev I.V."/>
            <person name="Debuchy R."/>
            <person name="Gladieux P."/>
            <person name="Hiltunen Thoren M."/>
            <person name="Johannesson H."/>
        </authorList>
    </citation>
    <scope>NUCLEOTIDE SEQUENCE</scope>
    <source>
        <strain evidence="7">CBS 508.74</strain>
    </source>
</reference>
<dbReference type="Pfam" id="PF00002">
    <property type="entry name" value="7tm_2"/>
    <property type="match status" value="1"/>
</dbReference>
<dbReference type="AlphaFoldDB" id="A0AAN6YST2"/>
<dbReference type="Gene3D" id="1.20.1070.10">
    <property type="entry name" value="Rhodopsin 7-helix transmembrane proteins"/>
    <property type="match status" value="1"/>
</dbReference>
<dbReference type="GO" id="GO:0005886">
    <property type="term" value="C:plasma membrane"/>
    <property type="evidence" value="ECO:0007669"/>
    <property type="project" value="TreeGrafter"/>
</dbReference>
<evidence type="ECO:0000313" key="8">
    <source>
        <dbReference type="Proteomes" id="UP001302812"/>
    </source>
</evidence>
<dbReference type="EMBL" id="MU853341">
    <property type="protein sequence ID" value="KAK4112822.1"/>
    <property type="molecule type" value="Genomic_DNA"/>
</dbReference>
<evidence type="ECO:0000313" key="7">
    <source>
        <dbReference type="EMBL" id="KAK4112822.1"/>
    </source>
</evidence>
<dbReference type="InterPro" id="IPR017981">
    <property type="entry name" value="GPCR_2-like_7TM"/>
</dbReference>
<dbReference type="GO" id="GO:0007189">
    <property type="term" value="P:adenylate cyclase-activating G protein-coupled receptor signaling pathway"/>
    <property type="evidence" value="ECO:0007669"/>
    <property type="project" value="TreeGrafter"/>
</dbReference>
<evidence type="ECO:0000256" key="2">
    <source>
        <dbReference type="ARBA" id="ARBA00022692"/>
    </source>
</evidence>
<comment type="caution">
    <text evidence="7">The sequence shown here is derived from an EMBL/GenBank/DDBJ whole genome shotgun (WGS) entry which is preliminary data.</text>
</comment>
<accession>A0AAN6YST2</accession>
<dbReference type="SUPFAM" id="SSF81321">
    <property type="entry name" value="Family A G protein-coupled receptor-like"/>
    <property type="match status" value="1"/>
</dbReference>
<proteinExistence type="predicted"/>
<dbReference type="GO" id="GO:0007166">
    <property type="term" value="P:cell surface receptor signaling pathway"/>
    <property type="evidence" value="ECO:0007669"/>
    <property type="project" value="InterPro"/>
</dbReference>
<feature type="transmembrane region" description="Helical" evidence="5">
    <location>
        <begin position="305"/>
        <end position="323"/>
    </location>
</feature>
<feature type="domain" description="G-protein coupled receptors family 2 profile 2" evidence="6">
    <location>
        <begin position="9"/>
        <end position="185"/>
    </location>
</feature>
<organism evidence="7 8">
    <name type="scientific">Canariomyces notabilis</name>
    <dbReference type="NCBI Taxonomy" id="2074819"/>
    <lineage>
        <taxon>Eukaryota</taxon>
        <taxon>Fungi</taxon>
        <taxon>Dikarya</taxon>
        <taxon>Ascomycota</taxon>
        <taxon>Pezizomycotina</taxon>
        <taxon>Sordariomycetes</taxon>
        <taxon>Sordariomycetidae</taxon>
        <taxon>Sordariales</taxon>
        <taxon>Chaetomiaceae</taxon>
        <taxon>Canariomyces</taxon>
    </lineage>
</organism>
<evidence type="ECO:0000256" key="1">
    <source>
        <dbReference type="ARBA" id="ARBA00004141"/>
    </source>
</evidence>
<feature type="transmembrane region" description="Helical" evidence="5">
    <location>
        <begin position="172"/>
        <end position="194"/>
    </location>
</feature>
<dbReference type="GeneID" id="89934603"/>
<keyword evidence="4 5" id="KW-0472">Membrane</keyword>
<keyword evidence="8" id="KW-1185">Reference proteome</keyword>
<name>A0AAN6YST2_9PEZI</name>
<protein>
    <recommendedName>
        <fullName evidence="6">G-protein coupled receptors family 2 profile 2 domain-containing protein</fullName>
    </recommendedName>
</protein>
<dbReference type="Proteomes" id="UP001302812">
    <property type="component" value="Unassembled WGS sequence"/>
</dbReference>
<dbReference type="PANTHER" id="PTHR23112:SF0">
    <property type="entry name" value="TRANSMEMBRANE PROTEIN 116"/>
    <property type="match status" value="1"/>
</dbReference>
<dbReference type="RefSeq" id="XP_064670392.1">
    <property type="nucleotide sequence ID" value="XM_064810478.1"/>
</dbReference>
<feature type="transmembrane region" description="Helical" evidence="5">
    <location>
        <begin position="84"/>
        <end position="106"/>
    </location>
</feature>
<dbReference type="GO" id="GO:0004930">
    <property type="term" value="F:G protein-coupled receptor activity"/>
    <property type="evidence" value="ECO:0007669"/>
    <property type="project" value="InterPro"/>
</dbReference>
<evidence type="ECO:0000256" key="5">
    <source>
        <dbReference type="SAM" id="Phobius"/>
    </source>
</evidence>
<evidence type="ECO:0000259" key="6">
    <source>
        <dbReference type="PROSITE" id="PS50261"/>
    </source>
</evidence>
<feature type="non-terminal residue" evidence="7">
    <location>
        <position position="363"/>
    </location>
</feature>
<feature type="transmembrane region" description="Helical" evidence="5">
    <location>
        <begin position="12"/>
        <end position="32"/>
    </location>
</feature>
<dbReference type="PROSITE" id="PS50261">
    <property type="entry name" value="G_PROTEIN_RECEP_F2_4"/>
    <property type="match status" value="1"/>
</dbReference>
<feature type="transmembrane region" description="Helical" evidence="5">
    <location>
        <begin position="343"/>
        <end position="362"/>
    </location>
</feature>